<comment type="caution">
    <text evidence="4">The sequence shown here is derived from an EMBL/GenBank/DDBJ whole genome shotgun (WGS) entry which is preliminary data.</text>
</comment>
<dbReference type="GO" id="GO:0016616">
    <property type="term" value="F:oxidoreductase activity, acting on the CH-OH group of donors, NAD or NADP as acceptor"/>
    <property type="evidence" value="ECO:0007669"/>
    <property type="project" value="TreeGrafter"/>
</dbReference>
<dbReference type="InterPro" id="IPR020904">
    <property type="entry name" value="Sc_DH/Rdtase_CS"/>
</dbReference>
<gene>
    <name evidence="4" type="ORF">GOMPHAMPRED_003506</name>
</gene>
<keyword evidence="5" id="KW-1185">Reference proteome</keyword>
<dbReference type="Gene3D" id="3.40.50.720">
    <property type="entry name" value="NAD(P)-binding Rossmann-like Domain"/>
    <property type="match status" value="1"/>
</dbReference>
<dbReference type="InterPro" id="IPR002347">
    <property type="entry name" value="SDR_fam"/>
</dbReference>
<evidence type="ECO:0000256" key="1">
    <source>
        <dbReference type="ARBA" id="ARBA00006484"/>
    </source>
</evidence>
<organism evidence="4 5">
    <name type="scientific">Gomphillus americanus</name>
    <dbReference type="NCBI Taxonomy" id="1940652"/>
    <lineage>
        <taxon>Eukaryota</taxon>
        <taxon>Fungi</taxon>
        <taxon>Dikarya</taxon>
        <taxon>Ascomycota</taxon>
        <taxon>Pezizomycotina</taxon>
        <taxon>Lecanoromycetes</taxon>
        <taxon>OSLEUM clade</taxon>
        <taxon>Ostropomycetidae</taxon>
        <taxon>Ostropales</taxon>
        <taxon>Graphidaceae</taxon>
        <taxon>Gomphilloideae</taxon>
        <taxon>Gomphillus</taxon>
    </lineage>
</organism>
<evidence type="ECO:0000313" key="5">
    <source>
        <dbReference type="Proteomes" id="UP000664169"/>
    </source>
</evidence>
<dbReference type="Proteomes" id="UP000664169">
    <property type="component" value="Unassembled WGS sequence"/>
</dbReference>
<dbReference type="SUPFAM" id="SSF51735">
    <property type="entry name" value="NAD(P)-binding Rossmann-fold domains"/>
    <property type="match status" value="1"/>
</dbReference>
<keyword evidence="2" id="KW-0521">NADP</keyword>
<sequence>MALPITAMNLADGNDPIDPIYAAASTSAQLDHGTPSERKNAAEKRAAARFSLDGKAAIIAGGYGGLGFECGLALLEHGVKYLGIVDIRSNPEKLHKLGQRGGQETCIQEFITDLSHDDGAQQAVAFFCSTFPRLDIVLLCTGIVGAQHAFDTTPAAWRRMQDINTTSGFLMAQAAARKMIEFAEAKGETPVRCNGSMILISSVSAHHVNFPQPQAAYNASKAAVSHLARCLAAEWAVYGIRVNSVSPGYLDTALNIGEHLDQAKKVWYARMPMGRMGRVDEVAGTVILLSSPAGSYFTGSDIIVDGGLTVM</sequence>
<evidence type="ECO:0000256" key="2">
    <source>
        <dbReference type="ARBA" id="ARBA00022857"/>
    </source>
</evidence>
<dbReference type="FunFam" id="3.40.50.720:FF:000084">
    <property type="entry name" value="Short-chain dehydrogenase reductase"/>
    <property type="match status" value="1"/>
</dbReference>
<dbReference type="PANTHER" id="PTHR42760:SF115">
    <property type="entry name" value="3-OXOACYL-[ACYL-CARRIER-PROTEIN] REDUCTASE FABG"/>
    <property type="match status" value="1"/>
</dbReference>
<comment type="similarity">
    <text evidence="1">Belongs to the short-chain dehydrogenases/reductases (SDR) family.</text>
</comment>
<evidence type="ECO:0000256" key="3">
    <source>
        <dbReference type="ARBA" id="ARBA00023002"/>
    </source>
</evidence>
<name>A0A8H3IQU1_9LECA</name>
<dbReference type="PROSITE" id="PS00061">
    <property type="entry name" value="ADH_SHORT"/>
    <property type="match status" value="1"/>
</dbReference>
<reference evidence="4" key="1">
    <citation type="submission" date="2021-03" db="EMBL/GenBank/DDBJ databases">
        <authorList>
            <person name="Tagirdzhanova G."/>
        </authorList>
    </citation>
    <scope>NUCLEOTIDE SEQUENCE</scope>
</reference>
<keyword evidence="3" id="KW-0560">Oxidoreductase</keyword>
<dbReference type="AlphaFoldDB" id="A0A8H3IQU1"/>
<dbReference type="EMBL" id="CAJPDQ010000020">
    <property type="protein sequence ID" value="CAF9923975.1"/>
    <property type="molecule type" value="Genomic_DNA"/>
</dbReference>
<evidence type="ECO:0000313" key="4">
    <source>
        <dbReference type="EMBL" id="CAF9923975.1"/>
    </source>
</evidence>
<protein>
    <submittedName>
        <fullName evidence="4">Uncharacterized protein</fullName>
    </submittedName>
</protein>
<proteinExistence type="inferred from homology"/>
<dbReference type="PRINTS" id="PR00081">
    <property type="entry name" value="GDHRDH"/>
</dbReference>
<accession>A0A8H3IQU1</accession>
<dbReference type="OrthoDB" id="47007at2759"/>
<dbReference type="Pfam" id="PF13561">
    <property type="entry name" value="adh_short_C2"/>
    <property type="match status" value="1"/>
</dbReference>
<dbReference type="PANTHER" id="PTHR42760">
    <property type="entry name" value="SHORT-CHAIN DEHYDROGENASES/REDUCTASES FAMILY MEMBER"/>
    <property type="match status" value="1"/>
</dbReference>
<dbReference type="InterPro" id="IPR036291">
    <property type="entry name" value="NAD(P)-bd_dom_sf"/>
</dbReference>